<evidence type="ECO:0000259" key="3">
    <source>
        <dbReference type="PROSITE" id="PS50222"/>
    </source>
</evidence>
<dbReference type="InterPro" id="IPR050145">
    <property type="entry name" value="Centrin_CML-like"/>
</dbReference>
<keyword evidence="2" id="KW-0106">Calcium</keyword>
<dbReference type="PROSITE" id="PS00018">
    <property type="entry name" value="EF_HAND_1"/>
    <property type="match status" value="3"/>
</dbReference>
<dbReference type="PANTHER" id="PTHR23050">
    <property type="entry name" value="CALCIUM BINDING PROTEIN"/>
    <property type="match status" value="1"/>
</dbReference>
<reference evidence="4" key="2">
    <citation type="submission" date="2023-04" db="EMBL/GenBank/DDBJ databases">
        <authorList>
            <person name="Bu L."/>
            <person name="Lu L."/>
            <person name="Laidemitt M.R."/>
            <person name="Zhang S.M."/>
            <person name="Mutuku M."/>
            <person name="Mkoji G."/>
            <person name="Steinauer M."/>
            <person name="Loker E.S."/>
        </authorList>
    </citation>
    <scope>NUCLEOTIDE SEQUENCE</scope>
    <source>
        <strain evidence="4">KasaAsao</strain>
        <tissue evidence="4">Whole Snail</tissue>
    </source>
</reference>
<evidence type="ECO:0000313" key="4">
    <source>
        <dbReference type="EMBL" id="KAK0050697.1"/>
    </source>
</evidence>
<dbReference type="SMART" id="SM00054">
    <property type="entry name" value="EFh"/>
    <property type="match status" value="4"/>
</dbReference>
<proteinExistence type="predicted"/>
<keyword evidence="5" id="KW-1185">Reference proteome</keyword>
<protein>
    <submittedName>
        <fullName evidence="4">Calmodulin A like</fullName>
    </submittedName>
</protein>
<dbReference type="PROSITE" id="PS50222">
    <property type="entry name" value="EF_HAND_2"/>
    <property type="match status" value="3"/>
</dbReference>
<evidence type="ECO:0000256" key="2">
    <source>
        <dbReference type="ARBA" id="ARBA00022837"/>
    </source>
</evidence>
<dbReference type="GO" id="GO:0005509">
    <property type="term" value="F:calcium ion binding"/>
    <property type="evidence" value="ECO:0007669"/>
    <property type="project" value="InterPro"/>
</dbReference>
<accession>A0AAD8B9T9</accession>
<dbReference type="EMBL" id="JASAOG010000111">
    <property type="protein sequence ID" value="KAK0050697.1"/>
    <property type="molecule type" value="Genomic_DNA"/>
</dbReference>
<name>A0AAD8B9T9_BIOPF</name>
<dbReference type="SUPFAM" id="SSF47473">
    <property type="entry name" value="EF-hand"/>
    <property type="match status" value="1"/>
</dbReference>
<organism evidence="4 5">
    <name type="scientific">Biomphalaria pfeifferi</name>
    <name type="common">Bloodfluke planorb</name>
    <name type="synonym">Freshwater snail</name>
    <dbReference type="NCBI Taxonomy" id="112525"/>
    <lineage>
        <taxon>Eukaryota</taxon>
        <taxon>Metazoa</taxon>
        <taxon>Spiralia</taxon>
        <taxon>Lophotrochozoa</taxon>
        <taxon>Mollusca</taxon>
        <taxon>Gastropoda</taxon>
        <taxon>Heterobranchia</taxon>
        <taxon>Euthyneura</taxon>
        <taxon>Panpulmonata</taxon>
        <taxon>Hygrophila</taxon>
        <taxon>Lymnaeoidea</taxon>
        <taxon>Planorbidae</taxon>
        <taxon>Biomphalaria</taxon>
    </lineage>
</organism>
<feature type="domain" description="EF-hand" evidence="3">
    <location>
        <begin position="23"/>
        <end position="54"/>
    </location>
</feature>
<comment type="caution">
    <text evidence="4">The sequence shown here is derived from an EMBL/GenBank/DDBJ whole genome shotgun (WGS) entry which is preliminary data.</text>
</comment>
<dbReference type="FunFam" id="1.10.238.10:FF:000178">
    <property type="entry name" value="Calmodulin-2 A"/>
    <property type="match status" value="1"/>
</dbReference>
<gene>
    <name evidence="4" type="ORF">Bpfe_019821</name>
</gene>
<dbReference type="InterPro" id="IPR011992">
    <property type="entry name" value="EF-hand-dom_pair"/>
</dbReference>
<feature type="domain" description="EF-hand" evidence="3">
    <location>
        <begin position="91"/>
        <end position="126"/>
    </location>
</feature>
<dbReference type="InterPro" id="IPR002048">
    <property type="entry name" value="EF_hand_dom"/>
</dbReference>
<dbReference type="GO" id="GO:0043226">
    <property type="term" value="C:organelle"/>
    <property type="evidence" value="ECO:0007669"/>
    <property type="project" value="UniProtKB-ARBA"/>
</dbReference>
<dbReference type="Proteomes" id="UP001233172">
    <property type="component" value="Unassembled WGS sequence"/>
</dbReference>
<dbReference type="AlphaFoldDB" id="A0AAD8B9T9"/>
<dbReference type="Pfam" id="PF13499">
    <property type="entry name" value="EF-hand_7"/>
    <property type="match status" value="2"/>
</dbReference>
<reference evidence="4" key="1">
    <citation type="journal article" date="2023" name="PLoS Negl. Trop. Dis.">
        <title>A genome sequence for Biomphalaria pfeifferi, the major vector snail for the human-infecting parasite Schistosoma mansoni.</title>
        <authorList>
            <person name="Bu L."/>
            <person name="Lu L."/>
            <person name="Laidemitt M.R."/>
            <person name="Zhang S.M."/>
            <person name="Mutuku M."/>
            <person name="Mkoji G."/>
            <person name="Steinauer M."/>
            <person name="Loker E.S."/>
        </authorList>
    </citation>
    <scope>NUCLEOTIDE SEQUENCE</scope>
    <source>
        <strain evidence="4">KasaAsao</strain>
    </source>
</reference>
<keyword evidence="1" id="KW-0677">Repeat</keyword>
<dbReference type="InterPro" id="IPR018247">
    <property type="entry name" value="EF_Hand_1_Ca_BS"/>
</dbReference>
<sequence>MWCCCCCKYSHSSFTETTAALYDVKEGFIVFDKNKDGLISEDEICTVFRDMDMPISQEDAKFLIREFDLDGDGYLDFSEFVAFMKRYIRASGDNGSLSMFFHFDRDGDGFISPIEFKDSMKLLGVHLSTPEAEAMLSPFFKNNEKKICYDDFRILMQRFI</sequence>
<evidence type="ECO:0000256" key="1">
    <source>
        <dbReference type="ARBA" id="ARBA00022737"/>
    </source>
</evidence>
<dbReference type="CDD" id="cd00051">
    <property type="entry name" value="EFh"/>
    <property type="match status" value="1"/>
</dbReference>
<feature type="domain" description="EF-hand" evidence="3">
    <location>
        <begin position="55"/>
        <end position="90"/>
    </location>
</feature>
<dbReference type="Gene3D" id="1.10.238.10">
    <property type="entry name" value="EF-hand"/>
    <property type="match status" value="2"/>
</dbReference>
<evidence type="ECO:0000313" key="5">
    <source>
        <dbReference type="Proteomes" id="UP001233172"/>
    </source>
</evidence>